<evidence type="ECO:0000313" key="2">
    <source>
        <dbReference type="Proteomes" id="UP001206331"/>
    </source>
</evidence>
<dbReference type="Proteomes" id="UP001206331">
    <property type="component" value="Unassembled WGS sequence"/>
</dbReference>
<sequence length="295" mass="34816">MNVLTAYFNTQLVNAGFPDDFEINWSLGYSQGDGMAFYGDIEHTYWLGLFQRIYPNQKRKYRKFERLTRSLIEWQNYGDNLISIRQNHFGYRYSHFNTMDLHAPSAADFRFFDEDAKKDWYFPTYKVGEYQALWDEFVADLAEYIRDLSKQLAQEGYRIIEATPYQKEVAYQFETQHYRIEFVTEPHEFYANHFETYMYDCDFEDVESLCKAALKGIKIANVYAQVLDKATGIALGEDYFGYLAYNKEDKTFGGYRYILIREAIKAARSKDGLISRQAQLMQKSLPHLHLNTNGN</sequence>
<reference evidence="1 2" key="1">
    <citation type="submission" date="2021-12" db="EMBL/GenBank/DDBJ databases">
        <title>Identification and characterization of A. suis stains in western Canada.</title>
        <authorList>
            <person name="Kulathunga D.G.R.S."/>
            <person name="De Oliveira Costa M."/>
        </authorList>
    </citation>
    <scope>NUCLEOTIDE SEQUENCE [LARGE SCALE GENOMIC DNA]</scope>
    <source>
        <strain evidence="1 2">18_292</strain>
    </source>
</reference>
<keyword evidence="2" id="KW-1185">Reference proteome</keyword>
<comment type="caution">
    <text evidence="1">The sequence shown here is derived from an EMBL/GenBank/DDBJ whole genome shotgun (WGS) entry which is preliminary data.</text>
</comment>
<proteinExistence type="predicted"/>
<accession>A0ABT1WR14</accession>
<dbReference type="EMBL" id="JAJUPA010000001">
    <property type="protein sequence ID" value="MCQ9628671.1"/>
    <property type="molecule type" value="Genomic_DNA"/>
</dbReference>
<gene>
    <name evidence="1" type="ORF">LZL92_00045</name>
</gene>
<name>A0ABT1WR14_ACTSU</name>
<protein>
    <submittedName>
        <fullName evidence="1">Uncharacterized protein</fullName>
    </submittedName>
</protein>
<evidence type="ECO:0000313" key="1">
    <source>
        <dbReference type="EMBL" id="MCQ9628671.1"/>
    </source>
</evidence>
<organism evidence="1 2">
    <name type="scientific">Actinobacillus suis</name>
    <dbReference type="NCBI Taxonomy" id="716"/>
    <lineage>
        <taxon>Bacteria</taxon>
        <taxon>Pseudomonadati</taxon>
        <taxon>Pseudomonadota</taxon>
        <taxon>Gammaproteobacteria</taxon>
        <taxon>Pasteurellales</taxon>
        <taxon>Pasteurellaceae</taxon>
        <taxon>Actinobacillus</taxon>
    </lineage>
</organism>
<dbReference type="RefSeq" id="WP_257175215.1">
    <property type="nucleotide sequence ID" value="NZ_JAJUOY010000001.1"/>
</dbReference>